<dbReference type="PANTHER" id="PTHR43265">
    <property type="entry name" value="ESTERASE ESTD"/>
    <property type="match status" value="1"/>
</dbReference>
<protein>
    <submittedName>
        <fullName evidence="3">Pimeloyl-ACP methyl ester carboxylesterase</fullName>
    </submittedName>
</protein>
<evidence type="ECO:0000313" key="4">
    <source>
        <dbReference type="Proteomes" id="UP000538147"/>
    </source>
</evidence>
<dbReference type="EMBL" id="JACIIV010000049">
    <property type="protein sequence ID" value="MBB6229420.1"/>
    <property type="molecule type" value="Genomic_DNA"/>
</dbReference>
<dbReference type="InterPro" id="IPR053145">
    <property type="entry name" value="AB_hydrolase_Est10"/>
</dbReference>
<keyword evidence="1" id="KW-0732">Signal</keyword>
<feature type="signal peptide" evidence="1">
    <location>
        <begin position="1"/>
        <end position="21"/>
    </location>
</feature>
<reference evidence="3 4" key="1">
    <citation type="submission" date="2020-08" db="EMBL/GenBank/DDBJ databases">
        <title>Genomic Encyclopedia of Type Strains, Phase IV (KMG-IV): sequencing the most valuable type-strain genomes for metagenomic binning, comparative biology and taxonomic classification.</title>
        <authorList>
            <person name="Goeker M."/>
        </authorList>
    </citation>
    <scope>NUCLEOTIDE SEQUENCE [LARGE SCALE GENOMIC DNA]</scope>
    <source>
        <strain evidence="3 4">DSM 102189</strain>
    </source>
</reference>
<feature type="domain" description="Serine aminopeptidase S33" evidence="2">
    <location>
        <begin position="80"/>
        <end position="183"/>
    </location>
</feature>
<evidence type="ECO:0000313" key="3">
    <source>
        <dbReference type="EMBL" id="MBB6229420.1"/>
    </source>
</evidence>
<dbReference type="AlphaFoldDB" id="A0A841LAF7"/>
<comment type="caution">
    <text evidence="3">The sequence shown here is derived from an EMBL/GenBank/DDBJ whole genome shotgun (WGS) entry which is preliminary data.</text>
</comment>
<accession>A0A841LAF7</accession>
<feature type="chain" id="PRO_5032928648" evidence="1">
    <location>
        <begin position="22"/>
        <end position="224"/>
    </location>
</feature>
<dbReference type="RefSeq" id="WP_184203097.1">
    <property type="nucleotide sequence ID" value="NZ_BMOX01000105.1"/>
</dbReference>
<organism evidence="3 4">
    <name type="scientific">Polymorphobacter multimanifer</name>
    <dbReference type="NCBI Taxonomy" id="1070431"/>
    <lineage>
        <taxon>Bacteria</taxon>
        <taxon>Pseudomonadati</taxon>
        <taxon>Pseudomonadota</taxon>
        <taxon>Alphaproteobacteria</taxon>
        <taxon>Sphingomonadales</taxon>
        <taxon>Sphingosinicellaceae</taxon>
        <taxon>Polymorphobacter</taxon>
    </lineage>
</organism>
<dbReference type="PANTHER" id="PTHR43265:SF1">
    <property type="entry name" value="ESTERASE ESTD"/>
    <property type="match status" value="1"/>
</dbReference>
<dbReference type="InterPro" id="IPR022742">
    <property type="entry name" value="Hydrolase_4"/>
</dbReference>
<proteinExistence type="predicted"/>
<keyword evidence="4" id="KW-1185">Reference proteome</keyword>
<dbReference type="InterPro" id="IPR029058">
    <property type="entry name" value="AB_hydrolase_fold"/>
</dbReference>
<evidence type="ECO:0000256" key="1">
    <source>
        <dbReference type="SAM" id="SignalP"/>
    </source>
</evidence>
<evidence type="ECO:0000259" key="2">
    <source>
        <dbReference type="Pfam" id="PF12146"/>
    </source>
</evidence>
<gene>
    <name evidence="3" type="ORF">FHS79_003622</name>
</gene>
<dbReference type="GO" id="GO:0052689">
    <property type="term" value="F:carboxylic ester hydrolase activity"/>
    <property type="evidence" value="ECO:0007669"/>
    <property type="project" value="TreeGrafter"/>
</dbReference>
<dbReference type="Pfam" id="PF12146">
    <property type="entry name" value="Hydrolase_4"/>
    <property type="match status" value="1"/>
</dbReference>
<sequence>MAAIRRTALALVFCWVAPSLAFTSREVSLGSGGVTLKGTLTLPDGNARVPGVLILAGSGPTDRNGNSHLPGGVLRNDSLKMLADGLAERGIASLRVDKRGIAASAVPSLDEAKLRFTTFVEDAEAWAALLAKEPRVSRVLLIGHSEGALVATMAAHALTASGLILIAGAGEPAGQLMRRQFAAGAIPPVLRADADRVLSRLEAGKAVSDAPSALASLFRPSVQP</sequence>
<dbReference type="SUPFAM" id="SSF53474">
    <property type="entry name" value="alpha/beta-Hydrolases"/>
    <property type="match status" value="1"/>
</dbReference>
<name>A0A841LAF7_9SPHN</name>
<dbReference type="Proteomes" id="UP000538147">
    <property type="component" value="Unassembled WGS sequence"/>
</dbReference>
<dbReference type="Gene3D" id="3.40.50.1820">
    <property type="entry name" value="alpha/beta hydrolase"/>
    <property type="match status" value="1"/>
</dbReference>